<proteinExistence type="predicted"/>
<dbReference type="Gene3D" id="1.10.101.10">
    <property type="entry name" value="PGBD-like superfamily/PGBD"/>
    <property type="match status" value="1"/>
</dbReference>
<dbReference type="Proteomes" id="UP000655420">
    <property type="component" value="Unassembled WGS sequence"/>
</dbReference>
<dbReference type="InterPro" id="IPR011970">
    <property type="entry name" value="MltB_2"/>
</dbReference>
<dbReference type="GO" id="GO:0008933">
    <property type="term" value="F:peptidoglycan lytic transglycosylase activity"/>
    <property type="evidence" value="ECO:0007669"/>
    <property type="project" value="TreeGrafter"/>
</dbReference>
<organism evidence="4 5">
    <name type="scientific">Thermohalobaculum xanthum</name>
    <dbReference type="NCBI Taxonomy" id="2753746"/>
    <lineage>
        <taxon>Bacteria</taxon>
        <taxon>Pseudomonadati</taxon>
        <taxon>Pseudomonadota</taxon>
        <taxon>Alphaproteobacteria</taxon>
        <taxon>Rhodobacterales</taxon>
        <taxon>Paracoccaceae</taxon>
        <taxon>Thermohalobaculum</taxon>
    </lineage>
</organism>
<dbReference type="PANTHER" id="PTHR30163:SF8">
    <property type="entry name" value="LYTIC MUREIN TRANSGLYCOSYLASE"/>
    <property type="match status" value="1"/>
</dbReference>
<dbReference type="CDD" id="cd13399">
    <property type="entry name" value="Slt35-like"/>
    <property type="match status" value="1"/>
</dbReference>
<sequence>MTRIRRGLRAVTLLLSVAASAGCAAQANTAAAPTPQTKPVAPEPPQMPQVSFAEWRVAFRGRALAQGIRPEVFDSAFAGVEPNMRVVELDRYQPEFARPIWEYLDSAVSDSRISTGRRLAAERAAMLGQIEVRYGVDREVVLAIWGLESAYGANYGSIPVIESLATLAYEGRRRDFAEAQLVAALRILQSGDIVPARMVGSWAGAMGHTQFIPTSFLDYAVDFTGDGRRDIWAADAGDALASTANYLSRFGWTKGAPVAVEVRLPASFDFLAADESTRRPAAAWSALGVSTIGGGALPAGDDVSILLPAGAAGPAFAAYPNFGVIRRYNNATSYALAVGHLAERIRGAGPYVTPWPRGDRPLSRNETIELQERLTALGHDTQGVDGIVGPNTRAAIRAFQVSQGMTPDGYLSAALLTRVRASGG</sequence>
<feature type="domain" description="Transglycosylase SLT" evidence="3">
    <location>
        <begin position="51"/>
        <end position="343"/>
    </location>
</feature>
<dbReference type="Gene3D" id="1.10.8.350">
    <property type="entry name" value="Bacterial muramidase"/>
    <property type="match status" value="1"/>
</dbReference>
<dbReference type="EMBL" id="JAEHHL010000008">
    <property type="protein sequence ID" value="MBK0400359.1"/>
    <property type="molecule type" value="Genomic_DNA"/>
</dbReference>
<keyword evidence="1" id="KW-0732">Signal</keyword>
<dbReference type="InterPro" id="IPR036365">
    <property type="entry name" value="PGBD-like_sf"/>
</dbReference>
<dbReference type="SUPFAM" id="SSF53955">
    <property type="entry name" value="Lysozyme-like"/>
    <property type="match status" value="1"/>
</dbReference>
<dbReference type="NCBIfam" id="TIGR02283">
    <property type="entry name" value="MltB_2"/>
    <property type="match status" value="1"/>
</dbReference>
<evidence type="ECO:0000259" key="2">
    <source>
        <dbReference type="Pfam" id="PF01471"/>
    </source>
</evidence>
<evidence type="ECO:0000256" key="1">
    <source>
        <dbReference type="SAM" id="SignalP"/>
    </source>
</evidence>
<feature type="domain" description="Peptidoglycan binding-like" evidence="2">
    <location>
        <begin position="364"/>
        <end position="417"/>
    </location>
</feature>
<dbReference type="RefSeq" id="WP_200611025.1">
    <property type="nucleotide sequence ID" value="NZ_JAEHHL010000008.1"/>
</dbReference>
<feature type="chain" id="PRO_5035199265" evidence="1">
    <location>
        <begin position="22"/>
        <end position="424"/>
    </location>
</feature>
<evidence type="ECO:0000259" key="3">
    <source>
        <dbReference type="Pfam" id="PF13406"/>
    </source>
</evidence>
<dbReference type="InterPro" id="IPR002477">
    <property type="entry name" value="Peptidoglycan-bd-like"/>
</dbReference>
<dbReference type="InterPro" id="IPR031304">
    <property type="entry name" value="SLT_2"/>
</dbReference>
<feature type="signal peptide" evidence="1">
    <location>
        <begin position="1"/>
        <end position="21"/>
    </location>
</feature>
<dbReference type="InterPro" id="IPR043426">
    <property type="entry name" value="MltB-like"/>
</dbReference>
<dbReference type="Gene3D" id="1.10.530.10">
    <property type="match status" value="1"/>
</dbReference>
<dbReference type="PROSITE" id="PS51257">
    <property type="entry name" value="PROKAR_LIPOPROTEIN"/>
    <property type="match status" value="1"/>
</dbReference>
<dbReference type="Pfam" id="PF13406">
    <property type="entry name" value="SLT_2"/>
    <property type="match status" value="1"/>
</dbReference>
<accession>A0A8J7MAA0</accession>
<dbReference type="AlphaFoldDB" id="A0A8J7MAA0"/>
<dbReference type="SUPFAM" id="SSF47090">
    <property type="entry name" value="PGBD-like"/>
    <property type="match status" value="1"/>
</dbReference>
<gene>
    <name evidence="4" type="ORF">H0I76_14255</name>
</gene>
<dbReference type="PANTHER" id="PTHR30163">
    <property type="entry name" value="MEMBRANE-BOUND LYTIC MUREIN TRANSGLYCOSYLASE B"/>
    <property type="match status" value="1"/>
</dbReference>
<evidence type="ECO:0000313" key="4">
    <source>
        <dbReference type="EMBL" id="MBK0400359.1"/>
    </source>
</evidence>
<keyword evidence="5" id="KW-1185">Reference proteome</keyword>
<protein>
    <submittedName>
        <fullName evidence="4">Lytic murein transglycosylase</fullName>
    </submittedName>
</protein>
<comment type="caution">
    <text evidence="4">The sequence shown here is derived from an EMBL/GenBank/DDBJ whole genome shotgun (WGS) entry which is preliminary data.</text>
</comment>
<dbReference type="GO" id="GO:0009253">
    <property type="term" value="P:peptidoglycan catabolic process"/>
    <property type="evidence" value="ECO:0007669"/>
    <property type="project" value="TreeGrafter"/>
</dbReference>
<reference evidence="4" key="1">
    <citation type="submission" date="2020-12" db="EMBL/GenBank/DDBJ databases">
        <title>Bacterial taxonomy.</title>
        <authorList>
            <person name="Pan X."/>
        </authorList>
    </citation>
    <scope>NUCLEOTIDE SEQUENCE</scope>
    <source>
        <strain evidence="4">M0105</strain>
    </source>
</reference>
<dbReference type="InterPro" id="IPR036366">
    <property type="entry name" value="PGBDSf"/>
</dbReference>
<name>A0A8J7MAA0_9RHOB</name>
<dbReference type="InterPro" id="IPR023346">
    <property type="entry name" value="Lysozyme-like_dom_sf"/>
</dbReference>
<dbReference type="Pfam" id="PF01471">
    <property type="entry name" value="PG_binding_1"/>
    <property type="match status" value="1"/>
</dbReference>
<evidence type="ECO:0000313" key="5">
    <source>
        <dbReference type="Proteomes" id="UP000655420"/>
    </source>
</evidence>